<sequence length="142" mass="15689">MSRRTSRRGPTYDPVTSGRSRSTFGIDFLDSLTCPALETLELDFFDDYPLPMDHLSRFISRSSLRALSIGLPQSDSEEAVPFDDLPDCLSAAPRLEQFTVKYLGREAADDLLSRLSGFDPAKPFLPLLRTLSIGLCPMALSG</sequence>
<organism evidence="1 2">
    <name type="scientific">Roridomyces roridus</name>
    <dbReference type="NCBI Taxonomy" id="1738132"/>
    <lineage>
        <taxon>Eukaryota</taxon>
        <taxon>Fungi</taxon>
        <taxon>Dikarya</taxon>
        <taxon>Basidiomycota</taxon>
        <taxon>Agaricomycotina</taxon>
        <taxon>Agaricomycetes</taxon>
        <taxon>Agaricomycetidae</taxon>
        <taxon>Agaricales</taxon>
        <taxon>Marasmiineae</taxon>
        <taxon>Mycenaceae</taxon>
        <taxon>Roridomyces</taxon>
    </lineage>
</organism>
<dbReference type="Proteomes" id="UP001221142">
    <property type="component" value="Unassembled WGS sequence"/>
</dbReference>
<name>A0AAD7BF05_9AGAR</name>
<dbReference type="EMBL" id="JARKIF010000018">
    <property type="protein sequence ID" value="KAJ7619312.1"/>
    <property type="molecule type" value="Genomic_DNA"/>
</dbReference>
<evidence type="ECO:0000313" key="2">
    <source>
        <dbReference type="Proteomes" id="UP001221142"/>
    </source>
</evidence>
<dbReference type="AlphaFoldDB" id="A0AAD7BF05"/>
<evidence type="ECO:0000313" key="1">
    <source>
        <dbReference type="EMBL" id="KAJ7619312.1"/>
    </source>
</evidence>
<gene>
    <name evidence="1" type="ORF">FB45DRAFT_1033184</name>
</gene>
<keyword evidence="2" id="KW-1185">Reference proteome</keyword>
<accession>A0AAD7BF05</accession>
<protein>
    <submittedName>
        <fullName evidence="1">Uncharacterized protein</fullName>
    </submittedName>
</protein>
<proteinExistence type="predicted"/>
<comment type="caution">
    <text evidence="1">The sequence shown here is derived from an EMBL/GenBank/DDBJ whole genome shotgun (WGS) entry which is preliminary data.</text>
</comment>
<reference evidence="1" key="1">
    <citation type="submission" date="2023-03" db="EMBL/GenBank/DDBJ databases">
        <title>Massive genome expansion in bonnet fungi (Mycena s.s.) driven by repeated elements and novel gene families across ecological guilds.</title>
        <authorList>
            <consortium name="Lawrence Berkeley National Laboratory"/>
            <person name="Harder C.B."/>
            <person name="Miyauchi S."/>
            <person name="Viragh M."/>
            <person name="Kuo A."/>
            <person name="Thoen E."/>
            <person name="Andreopoulos B."/>
            <person name="Lu D."/>
            <person name="Skrede I."/>
            <person name="Drula E."/>
            <person name="Henrissat B."/>
            <person name="Morin E."/>
            <person name="Kohler A."/>
            <person name="Barry K."/>
            <person name="LaButti K."/>
            <person name="Morin E."/>
            <person name="Salamov A."/>
            <person name="Lipzen A."/>
            <person name="Mereny Z."/>
            <person name="Hegedus B."/>
            <person name="Baldrian P."/>
            <person name="Stursova M."/>
            <person name="Weitz H."/>
            <person name="Taylor A."/>
            <person name="Grigoriev I.V."/>
            <person name="Nagy L.G."/>
            <person name="Martin F."/>
            <person name="Kauserud H."/>
        </authorList>
    </citation>
    <scope>NUCLEOTIDE SEQUENCE</scope>
    <source>
        <strain evidence="1">9284</strain>
    </source>
</reference>